<comment type="caution">
    <text evidence="8">The sequence shown here is derived from an EMBL/GenBank/DDBJ whole genome shotgun (WGS) entry which is preliminary data.</text>
</comment>
<dbReference type="NCBIfam" id="TIGR00173">
    <property type="entry name" value="menD"/>
    <property type="match status" value="1"/>
</dbReference>
<dbReference type="GO" id="GO:0000287">
    <property type="term" value="F:magnesium ion binding"/>
    <property type="evidence" value="ECO:0007669"/>
    <property type="project" value="UniProtKB-UniRule"/>
</dbReference>
<keyword evidence="4 6" id="KW-0786">Thiamine pyrophosphate</keyword>
<keyword evidence="9" id="KW-1185">Reference proteome</keyword>
<dbReference type="GO" id="GO:0009234">
    <property type="term" value="P:menaquinone biosynthetic process"/>
    <property type="evidence" value="ECO:0007669"/>
    <property type="project" value="UniProtKB-UniRule"/>
</dbReference>
<dbReference type="CDD" id="cd07037">
    <property type="entry name" value="TPP_PYR_MenD"/>
    <property type="match status" value="1"/>
</dbReference>
<evidence type="ECO:0000256" key="1">
    <source>
        <dbReference type="ARBA" id="ARBA00022679"/>
    </source>
</evidence>
<dbReference type="HAMAP" id="MF_01659">
    <property type="entry name" value="MenD"/>
    <property type="match status" value="1"/>
</dbReference>
<keyword evidence="5 6" id="KW-0464">Manganese</keyword>
<dbReference type="InterPro" id="IPR012001">
    <property type="entry name" value="Thiamin_PyroP_enz_TPP-bd_dom"/>
</dbReference>
<evidence type="ECO:0000313" key="8">
    <source>
        <dbReference type="EMBL" id="GGF11210.1"/>
    </source>
</evidence>
<keyword evidence="6" id="KW-0474">Menaquinone biosynthesis</keyword>
<protein>
    <recommendedName>
        <fullName evidence="6">2-succinyl-5-enolpyruvyl-6-hydroxy-3-cyclohexene-1-carboxylate synthase</fullName>
        <shortName evidence="6">SEPHCHC synthase</shortName>
        <ecNumber evidence="6">2.2.1.9</ecNumber>
    </recommendedName>
    <alternativeName>
        <fullName evidence="6">Menaquinone biosynthesis protein MenD</fullName>
    </alternativeName>
</protein>
<dbReference type="InterPro" id="IPR029061">
    <property type="entry name" value="THDP-binding"/>
</dbReference>
<comment type="function">
    <text evidence="6">Catalyzes the thiamine diphosphate-dependent decarboxylation of 2-oxoglutarate and the subsequent addition of the resulting succinic semialdehyde-thiamine pyrophosphate anion to isochorismate to yield 2-succinyl-5-enolpyruvyl-6-hydroxy-3-cyclohexene-1-carboxylate (SEPHCHC).</text>
</comment>
<reference evidence="8 9" key="1">
    <citation type="journal article" date="2014" name="Int. J. Syst. Evol. Microbiol.">
        <title>Complete genome sequence of Corynebacterium casei LMG S-19264T (=DSM 44701T), isolated from a smear-ripened cheese.</title>
        <authorList>
            <consortium name="US DOE Joint Genome Institute (JGI-PGF)"/>
            <person name="Walter F."/>
            <person name="Albersmeier A."/>
            <person name="Kalinowski J."/>
            <person name="Ruckert C."/>
        </authorList>
    </citation>
    <scope>NUCLEOTIDE SEQUENCE [LARGE SCALE GENOMIC DNA]</scope>
    <source>
        <strain evidence="8 9">CGMCC 1.12976</strain>
    </source>
</reference>
<gene>
    <name evidence="6" type="primary">menD</name>
    <name evidence="8" type="ORF">GCM10011399_01260</name>
</gene>
<dbReference type="AlphaFoldDB" id="A0A917ESX3"/>
<dbReference type="Gene3D" id="3.40.50.970">
    <property type="match status" value="2"/>
</dbReference>
<evidence type="ECO:0000256" key="2">
    <source>
        <dbReference type="ARBA" id="ARBA00022723"/>
    </source>
</evidence>
<keyword evidence="3 6" id="KW-0460">Magnesium</keyword>
<dbReference type="EC" id="2.2.1.9" evidence="6"/>
<comment type="similarity">
    <text evidence="6">Belongs to the TPP enzyme family. MenD subfamily.</text>
</comment>
<comment type="pathway">
    <text evidence="6">Quinol/quinone metabolism; menaquinone biosynthesis.</text>
</comment>
<dbReference type="GO" id="GO:0030145">
    <property type="term" value="F:manganese ion binding"/>
    <property type="evidence" value="ECO:0007669"/>
    <property type="project" value="UniProtKB-UniRule"/>
</dbReference>
<comment type="cofactor">
    <cofactor evidence="6">
        <name>thiamine diphosphate</name>
        <dbReference type="ChEBI" id="CHEBI:58937"/>
    </cofactor>
    <text evidence="6">Binds 1 thiamine pyrophosphate per subunit.</text>
</comment>
<dbReference type="PANTHER" id="PTHR42916:SF1">
    <property type="entry name" value="PROTEIN PHYLLO, CHLOROPLASTIC"/>
    <property type="match status" value="1"/>
</dbReference>
<dbReference type="GO" id="GO:0030976">
    <property type="term" value="F:thiamine pyrophosphate binding"/>
    <property type="evidence" value="ECO:0007669"/>
    <property type="project" value="UniProtKB-UniRule"/>
</dbReference>
<evidence type="ECO:0000256" key="4">
    <source>
        <dbReference type="ARBA" id="ARBA00023052"/>
    </source>
</evidence>
<sequence>MTAASSPAADFALAILREFVALGVTDAVLTPGSRSQALALVLAEFDRARMLDLQVRLDERTAGFTALGVAAETRRPAIVVTTSGTAVANLLPAVLEASHSNVPMLLVTSDRPAELRGTGSNQTTWQPDIFGRFVRASFDVDAPTGAEGEAEVARDIAERSWAAAVGGGSSVTAASAPGPVHVNLQFREPLSGVVADLTALEAPTHEPTNARAVERDLVSLQLTREARTVVIAGDGAGAAAEELAHQGGWPLIAEPSSGARYGRNLVIAYRELLADPEFGGRVTRAVVFGHPSLSREVPQLLLRADVEVTVVGQRADDLAVFNPGHRVATFADEVTVAPLSPDDGVEPSLVAEAEHGPERVGELERERDRERERNRTWLRDWVLTSRAIVEAQHDDIAPPNIEAARSVDIAERRDYRVAELAALRAPVTRRMLVLAAWRVTWPHDRLIIGASRLIRDLDRSAPGKKISVHSNRGLAGIDGTIATAAGIALASQRPAASLLVAENPGGSLHSVESLTARPAGEAADAARPAGVAAGRPARAADRDLAAQTGVTRVLLGDLTLLHDVGSLLFGVGERRPRIQLIVGNDGGGTIFDTLEVAATAHRDAFDRVMMTPQNVDLAALAAAYGWAYSKAATRSELDSALTAPVTGPSILEVPLAR</sequence>
<comment type="pathway">
    <text evidence="6">Quinol/quinone metabolism; 1,4-dihydroxy-2-naphthoate biosynthesis; 1,4-dihydroxy-2-naphthoate from chorismate: step 2/7.</text>
</comment>
<comment type="cofactor">
    <cofactor evidence="6">
        <name>Mg(2+)</name>
        <dbReference type="ChEBI" id="CHEBI:18420"/>
    </cofactor>
    <cofactor evidence="6">
        <name>Mn(2+)</name>
        <dbReference type="ChEBI" id="CHEBI:29035"/>
    </cofactor>
</comment>
<evidence type="ECO:0000256" key="5">
    <source>
        <dbReference type="ARBA" id="ARBA00023211"/>
    </source>
</evidence>
<dbReference type="PANTHER" id="PTHR42916">
    <property type="entry name" value="2-SUCCINYL-5-ENOLPYRUVYL-6-HYDROXY-3-CYCLOHEXENE-1-CARBOXYLATE SYNTHASE"/>
    <property type="match status" value="1"/>
</dbReference>
<comment type="subunit">
    <text evidence="6">Homodimer.</text>
</comment>
<keyword evidence="1 6" id="KW-0808">Transferase</keyword>
<dbReference type="RefSeq" id="WP_188672115.1">
    <property type="nucleotide sequence ID" value="NZ_BMGP01000001.1"/>
</dbReference>
<dbReference type="Proteomes" id="UP000598775">
    <property type="component" value="Unassembled WGS sequence"/>
</dbReference>
<dbReference type="EMBL" id="BMGP01000001">
    <property type="protein sequence ID" value="GGF11210.1"/>
    <property type="molecule type" value="Genomic_DNA"/>
</dbReference>
<dbReference type="Gene3D" id="3.40.50.1220">
    <property type="entry name" value="TPP-binding domain"/>
    <property type="match status" value="1"/>
</dbReference>
<feature type="domain" description="Thiamine pyrophosphate enzyme N-terminal TPP-binding" evidence="7">
    <location>
        <begin position="14"/>
        <end position="123"/>
    </location>
</feature>
<organism evidence="8 9">
    <name type="scientific">Subtercola lobariae</name>
    <dbReference type="NCBI Taxonomy" id="1588641"/>
    <lineage>
        <taxon>Bacteria</taxon>
        <taxon>Bacillati</taxon>
        <taxon>Actinomycetota</taxon>
        <taxon>Actinomycetes</taxon>
        <taxon>Micrococcales</taxon>
        <taxon>Microbacteriaceae</taxon>
        <taxon>Subtercola</taxon>
    </lineage>
</organism>
<dbReference type="Pfam" id="PF02776">
    <property type="entry name" value="TPP_enzyme_N"/>
    <property type="match status" value="1"/>
</dbReference>
<evidence type="ECO:0000259" key="7">
    <source>
        <dbReference type="Pfam" id="PF02776"/>
    </source>
</evidence>
<accession>A0A917ESX3</accession>
<dbReference type="GO" id="GO:0070204">
    <property type="term" value="F:2-succinyl-5-enolpyruvyl-6-hydroxy-3-cyclohexene-1-carboxylic-acid synthase activity"/>
    <property type="evidence" value="ECO:0007669"/>
    <property type="project" value="UniProtKB-UniRule"/>
</dbReference>
<name>A0A917ESX3_9MICO</name>
<evidence type="ECO:0000256" key="6">
    <source>
        <dbReference type="HAMAP-Rule" id="MF_01659"/>
    </source>
</evidence>
<keyword evidence="2 6" id="KW-0479">Metal-binding</keyword>
<comment type="catalytic activity">
    <reaction evidence="6">
        <text>isochorismate + 2-oxoglutarate + H(+) = 5-enolpyruvoyl-6-hydroxy-2-succinyl-cyclohex-3-ene-1-carboxylate + CO2</text>
        <dbReference type="Rhea" id="RHEA:25593"/>
        <dbReference type="ChEBI" id="CHEBI:15378"/>
        <dbReference type="ChEBI" id="CHEBI:16526"/>
        <dbReference type="ChEBI" id="CHEBI:16810"/>
        <dbReference type="ChEBI" id="CHEBI:29780"/>
        <dbReference type="ChEBI" id="CHEBI:58818"/>
        <dbReference type="EC" id="2.2.1.9"/>
    </reaction>
</comment>
<evidence type="ECO:0000256" key="3">
    <source>
        <dbReference type="ARBA" id="ARBA00022842"/>
    </source>
</evidence>
<evidence type="ECO:0000313" key="9">
    <source>
        <dbReference type="Proteomes" id="UP000598775"/>
    </source>
</evidence>
<proteinExistence type="inferred from homology"/>
<dbReference type="SUPFAM" id="SSF52518">
    <property type="entry name" value="Thiamin diphosphate-binding fold (THDP-binding)"/>
    <property type="match status" value="2"/>
</dbReference>
<dbReference type="InterPro" id="IPR004433">
    <property type="entry name" value="MenaQ_synth_MenD"/>
</dbReference>